<evidence type="ECO:0000313" key="2">
    <source>
        <dbReference type="Proteomes" id="UP000616499"/>
    </source>
</evidence>
<keyword evidence="2" id="KW-1185">Reference proteome</keyword>
<reference evidence="2" key="1">
    <citation type="journal article" date="2019" name="Int. J. Syst. Evol. Microbiol.">
        <title>The Global Catalogue of Microorganisms (GCM) 10K type strain sequencing project: providing services to taxonomists for standard genome sequencing and annotation.</title>
        <authorList>
            <consortium name="The Broad Institute Genomics Platform"/>
            <consortium name="The Broad Institute Genome Sequencing Center for Infectious Disease"/>
            <person name="Wu L."/>
            <person name="Ma J."/>
        </authorList>
    </citation>
    <scope>NUCLEOTIDE SEQUENCE [LARGE SCALE GENOMIC DNA]</scope>
    <source>
        <strain evidence="2">JCM 13501</strain>
    </source>
</reference>
<protein>
    <recommendedName>
        <fullName evidence="3">Transposase</fullName>
    </recommendedName>
</protein>
<name>A0ABQ2GUU8_9PSED</name>
<gene>
    <name evidence="1" type="ORF">GCM10009425_24530</name>
</gene>
<dbReference type="EMBL" id="BMNW01000005">
    <property type="protein sequence ID" value="GGM12681.1"/>
    <property type="molecule type" value="Genomic_DNA"/>
</dbReference>
<dbReference type="Proteomes" id="UP000616499">
    <property type="component" value="Unassembled WGS sequence"/>
</dbReference>
<proteinExistence type="predicted"/>
<sequence length="53" mass="5912">MLVPAANETMHGAPLLGEAFDEPPAEWTSGRQVNIRQRGSDKRILPAYLLYMV</sequence>
<organism evidence="1 2">
    <name type="scientific">Pseudomonas asuensis</name>
    <dbReference type="NCBI Taxonomy" id="1825787"/>
    <lineage>
        <taxon>Bacteria</taxon>
        <taxon>Pseudomonadati</taxon>
        <taxon>Pseudomonadota</taxon>
        <taxon>Gammaproteobacteria</taxon>
        <taxon>Pseudomonadales</taxon>
        <taxon>Pseudomonadaceae</taxon>
        <taxon>Pseudomonas</taxon>
    </lineage>
</organism>
<evidence type="ECO:0000313" key="1">
    <source>
        <dbReference type="EMBL" id="GGM12681.1"/>
    </source>
</evidence>
<accession>A0ABQ2GUU8</accession>
<comment type="caution">
    <text evidence="1">The sequence shown here is derived from an EMBL/GenBank/DDBJ whole genome shotgun (WGS) entry which is preliminary data.</text>
</comment>
<evidence type="ECO:0008006" key="3">
    <source>
        <dbReference type="Google" id="ProtNLM"/>
    </source>
</evidence>